<dbReference type="SMART" id="SM00836">
    <property type="entry name" value="DALR_1"/>
    <property type="match status" value="1"/>
</dbReference>
<organism evidence="2 3">
    <name type="scientific">Danaus plexippus plexippus</name>
    <dbReference type="NCBI Taxonomy" id="278856"/>
    <lineage>
        <taxon>Eukaryota</taxon>
        <taxon>Metazoa</taxon>
        <taxon>Ecdysozoa</taxon>
        <taxon>Arthropoda</taxon>
        <taxon>Hexapoda</taxon>
        <taxon>Insecta</taxon>
        <taxon>Pterygota</taxon>
        <taxon>Neoptera</taxon>
        <taxon>Endopterygota</taxon>
        <taxon>Lepidoptera</taxon>
        <taxon>Glossata</taxon>
        <taxon>Ditrysia</taxon>
        <taxon>Papilionoidea</taxon>
        <taxon>Nymphalidae</taxon>
        <taxon>Danainae</taxon>
        <taxon>Danaini</taxon>
        <taxon>Danaina</taxon>
        <taxon>Danaus</taxon>
        <taxon>Danaus</taxon>
    </lineage>
</organism>
<comment type="caution">
    <text evidence="2">The sequence shown here is derived from an EMBL/GenBank/DDBJ whole genome shotgun (WGS) entry which is preliminary data.</text>
</comment>
<dbReference type="GO" id="GO:0000049">
    <property type="term" value="F:tRNA binding"/>
    <property type="evidence" value="ECO:0007669"/>
    <property type="project" value="TreeGrafter"/>
</dbReference>
<dbReference type="STRING" id="278856.A0A212EUJ1"/>
<dbReference type="GO" id="GO:0006420">
    <property type="term" value="P:arginyl-tRNA aminoacylation"/>
    <property type="evidence" value="ECO:0007669"/>
    <property type="project" value="InterPro"/>
</dbReference>
<dbReference type="FunCoup" id="A0A212EUJ1">
    <property type="interactions" value="16"/>
</dbReference>
<dbReference type="PANTHER" id="PTHR16043:SF1">
    <property type="entry name" value="DALR ANTICODON-BINDING DOMAIN-CONTAINING PROTEIN 3"/>
    <property type="match status" value="1"/>
</dbReference>
<dbReference type="GO" id="GO:0004814">
    <property type="term" value="F:arginine-tRNA ligase activity"/>
    <property type="evidence" value="ECO:0007669"/>
    <property type="project" value="InterPro"/>
</dbReference>
<gene>
    <name evidence="2" type="ORF">KGM_200603</name>
</gene>
<evidence type="ECO:0000313" key="2">
    <source>
        <dbReference type="EMBL" id="OWR45121.1"/>
    </source>
</evidence>
<protein>
    <recommendedName>
        <fullName evidence="1">DALR anticodon binding domain-containing protein</fullName>
    </recommendedName>
</protein>
<dbReference type="InterPro" id="IPR037380">
    <property type="entry name" value="DALRD3"/>
</dbReference>
<dbReference type="InterPro" id="IPR009080">
    <property type="entry name" value="tRNAsynth_Ia_anticodon-bd"/>
</dbReference>
<sequence>MLQDDISVFISNLYKYLVGKDDYVHGLLIKKHSGNLVNLGDLSFPNTVKSWQELLNAEELQNNSDKTFLKFIDKNVSDVIQASQNWEMSVVKATELNNRIYLFLDRTKAISMGLQSALKNNNLLLHNLNKVTNLVKVDPKCVEDSSVTYLRLKYLTEVVKNLCLVNDIDEDHNILVTSRHNDNDRTVFCGTVLNSKTGLKENLTTAEEYIKLRQDEMTLIAQHKYGVRVSTDVKWREFIAHLGESAVAFEMLQTRSSSPVKVHFDASGGSSKGAAFILYNCARLETMIRTFNERVADGSYPDLPSLYNVDLSLLTDEDEWSIIFTYIMAVASLIRNTVDMNGVCEFRPHLICNFLSGMVKVFSQYYRRVRILTEPRKHLLPIMFARIHTLIILNDTLKVCLKILNIKSVSQMYTVFILSSGTPLYLIK</sequence>
<proteinExistence type="predicted"/>
<dbReference type="KEGG" id="dpl:KGM_200603"/>
<reference evidence="2 3" key="1">
    <citation type="journal article" date="2011" name="Cell">
        <title>The monarch butterfly genome yields insights into long-distance migration.</title>
        <authorList>
            <person name="Zhan S."/>
            <person name="Merlin C."/>
            <person name="Boore J.L."/>
            <person name="Reppert S.M."/>
        </authorList>
    </citation>
    <scope>NUCLEOTIDE SEQUENCE [LARGE SCALE GENOMIC DNA]</scope>
    <source>
        <strain evidence="2">F-2</strain>
    </source>
</reference>
<dbReference type="AlphaFoldDB" id="A0A212EUJ1"/>
<dbReference type="Pfam" id="PF05746">
    <property type="entry name" value="DALR_1"/>
    <property type="match status" value="1"/>
</dbReference>
<name>A0A212EUJ1_DANPL</name>
<dbReference type="PANTHER" id="PTHR16043">
    <property type="entry name" value="DALRD3 PROTEIN"/>
    <property type="match status" value="1"/>
</dbReference>
<keyword evidence="3" id="KW-1185">Reference proteome</keyword>
<dbReference type="Gene3D" id="1.10.730.10">
    <property type="entry name" value="Isoleucyl-tRNA Synthetase, Domain 1"/>
    <property type="match status" value="1"/>
</dbReference>
<accession>A0A212EUJ1</accession>
<dbReference type="Proteomes" id="UP000007151">
    <property type="component" value="Unassembled WGS sequence"/>
</dbReference>
<dbReference type="InterPro" id="IPR008909">
    <property type="entry name" value="DALR_anticod-bd"/>
</dbReference>
<dbReference type="GO" id="GO:0005524">
    <property type="term" value="F:ATP binding"/>
    <property type="evidence" value="ECO:0007669"/>
    <property type="project" value="InterPro"/>
</dbReference>
<dbReference type="EMBL" id="AGBW02012399">
    <property type="protein sequence ID" value="OWR45121.1"/>
    <property type="molecule type" value="Genomic_DNA"/>
</dbReference>
<dbReference type="GO" id="GO:0106217">
    <property type="term" value="P:tRNA C3-cytosine methylation"/>
    <property type="evidence" value="ECO:0007669"/>
    <property type="project" value="TreeGrafter"/>
</dbReference>
<dbReference type="InParanoid" id="A0A212EUJ1"/>
<feature type="domain" description="DALR anticodon binding" evidence="1">
    <location>
        <begin position="277"/>
        <end position="412"/>
    </location>
</feature>
<dbReference type="eggNOG" id="KOG1195">
    <property type="taxonomic scope" value="Eukaryota"/>
</dbReference>
<evidence type="ECO:0000259" key="1">
    <source>
        <dbReference type="SMART" id="SM00836"/>
    </source>
</evidence>
<evidence type="ECO:0000313" key="3">
    <source>
        <dbReference type="Proteomes" id="UP000007151"/>
    </source>
</evidence>
<dbReference type="SUPFAM" id="SSF47323">
    <property type="entry name" value="Anticodon-binding domain of a subclass of class I aminoacyl-tRNA synthetases"/>
    <property type="match status" value="1"/>
</dbReference>